<sequence>MNPARGICALAAAVLLAISPAAARIKLTALPDRQRVEIQLDNDRYTLVEEERIVPLLKSTIKTGNNKIDFSWSNTRIDKNSIQFRPIAVMDNGKERPIRIVNGQPEVAVINVSYPPNENALMWEVYAVRGCAVKVRVSYLIDNLTRLFQYKAVANRTETELDLREFIQLHNYSGEDFGSTGVWIGYADRMLDPKSVGQQEDIKMLLYRYRKVPIAKTYTFDWYRYGLLNKDKPNCSKVLMHYVLTNDKANALGVVPLEPGKVRIYIQDRRGGEAFLGEDWGKLTPIGSKMRLYVGQARDIVCKRMVEFKETRGVRGNLVDLQVRIRYEIENFKPQAVQVDMIEQLNRLADQFYSGARHGDVEWKSGPRTSDKIDFFSSGL</sequence>
<reference evidence="1" key="1">
    <citation type="journal article" date="2015" name="Nature">
        <title>Complex archaea that bridge the gap between prokaryotes and eukaryotes.</title>
        <authorList>
            <person name="Spang A."/>
            <person name="Saw J.H."/>
            <person name="Jorgensen S.L."/>
            <person name="Zaremba-Niedzwiedzka K."/>
            <person name="Martijn J."/>
            <person name="Lind A.E."/>
            <person name="van Eijk R."/>
            <person name="Schleper C."/>
            <person name="Guy L."/>
            <person name="Ettema T.J."/>
        </authorList>
    </citation>
    <scope>NUCLEOTIDE SEQUENCE</scope>
</reference>
<organism evidence="1">
    <name type="scientific">marine sediment metagenome</name>
    <dbReference type="NCBI Taxonomy" id="412755"/>
    <lineage>
        <taxon>unclassified sequences</taxon>
        <taxon>metagenomes</taxon>
        <taxon>ecological metagenomes</taxon>
    </lineage>
</organism>
<evidence type="ECO:0000313" key="1">
    <source>
        <dbReference type="EMBL" id="KKL15848.1"/>
    </source>
</evidence>
<dbReference type="AlphaFoldDB" id="A0A0F9DVG5"/>
<dbReference type="EMBL" id="LAZR01039903">
    <property type="protein sequence ID" value="KKL15848.1"/>
    <property type="molecule type" value="Genomic_DNA"/>
</dbReference>
<accession>A0A0F9DVG5</accession>
<name>A0A0F9DVG5_9ZZZZ</name>
<proteinExistence type="predicted"/>
<gene>
    <name evidence="1" type="ORF">LCGC14_2501480</name>
</gene>
<comment type="caution">
    <text evidence="1">The sequence shown here is derived from an EMBL/GenBank/DDBJ whole genome shotgun (WGS) entry which is preliminary data.</text>
</comment>
<protein>
    <submittedName>
        <fullName evidence="1">Uncharacterized protein</fullName>
    </submittedName>
</protein>